<evidence type="ECO:0000313" key="1">
    <source>
        <dbReference type="EMBL" id="KAI3675414.1"/>
    </source>
</evidence>
<organism evidence="1 2">
    <name type="scientific">Smallanthus sonchifolius</name>
    <dbReference type="NCBI Taxonomy" id="185202"/>
    <lineage>
        <taxon>Eukaryota</taxon>
        <taxon>Viridiplantae</taxon>
        <taxon>Streptophyta</taxon>
        <taxon>Embryophyta</taxon>
        <taxon>Tracheophyta</taxon>
        <taxon>Spermatophyta</taxon>
        <taxon>Magnoliopsida</taxon>
        <taxon>eudicotyledons</taxon>
        <taxon>Gunneridae</taxon>
        <taxon>Pentapetalae</taxon>
        <taxon>asterids</taxon>
        <taxon>campanulids</taxon>
        <taxon>Asterales</taxon>
        <taxon>Asteraceae</taxon>
        <taxon>Asteroideae</taxon>
        <taxon>Heliantheae alliance</taxon>
        <taxon>Millerieae</taxon>
        <taxon>Smallanthus</taxon>
    </lineage>
</organism>
<dbReference type="EMBL" id="CM042046">
    <property type="protein sequence ID" value="KAI3675414.1"/>
    <property type="molecule type" value="Genomic_DNA"/>
</dbReference>
<reference evidence="2" key="1">
    <citation type="journal article" date="2022" name="Mol. Ecol. Resour.">
        <title>The genomes of chicory, endive, great burdock and yacon provide insights into Asteraceae palaeo-polyploidization history and plant inulin production.</title>
        <authorList>
            <person name="Fan W."/>
            <person name="Wang S."/>
            <person name="Wang H."/>
            <person name="Wang A."/>
            <person name="Jiang F."/>
            <person name="Liu H."/>
            <person name="Zhao H."/>
            <person name="Xu D."/>
            <person name="Zhang Y."/>
        </authorList>
    </citation>
    <scope>NUCLEOTIDE SEQUENCE [LARGE SCALE GENOMIC DNA]</scope>
    <source>
        <strain evidence="2">cv. Yunnan</strain>
    </source>
</reference>
<evidence type="ECO:0000313" key="2">
    <source>
        <dbReference type="Proteomes" id="UP001056120"/>
    </source>
</evidence>
<keyword evidence="2" id="KW-1185">Reference proteome</keyword>
<sequence>MLNDACLSAKKKMACFRLNELKDVLVQLGLPKSGRKQDLMERILTLLSDAEASGTHGQGSQKNKVIPKEDVAKIIDETYRKMQHTGASAAVAGGQTVSDSSSISPKVEIVDQKVRCPCGSPLKTEFMIQCADSQCNVFQHIPCVIIPVESTEEASPPPPQHYCEICRVNRCDPFWTTLAHPLNPVKLLASTVTDDATHPIQILETSFQITRANVHMLENAGYDVQAWCILLNDSVQFRMQWPQYPDLKVNGIPVKTINRPGSKMLGANGRDDGPSIAVFLVEGVNKISLCGSDVRTFCLGVRLVKQRTVQQVINMIPSEEEGESFTEAVARVCRCIGGGMTAANDDSDSDLEVIADNITINLRCPMSGCRMKTAARFKGCIHLGCFDLHTLVQINQRSRKWQCPICLKNYSLEDIIIDPYLNRIVQMMQPCDEDATEIEVKSDCSWRVKIGRPFMDLEKWHASDGSLSVSEANVCPGIGVSGEKSEHQLANGNENAVSEYTTDCGQEIISMSSGSSDNMQEDEIQSTNHDAMVDSVPYNHNPTSGITNRSSSSSLGDQSIIVLSDSEEENYDTVSATPGPPAGSFSSLTANPETPDMHIEDAVFPPVIKYVCLTILCCSICGS</sequence>
<dbReference type="Proteomes" id="UP001056120">
    <property type="component" value="Linkage Group LG29"/>
</dbReference>
<proteinExistence type="predicted"/>
<comment type="caution">
    <text evidence="1">The sequence shown here is derived from an EMBL/GenBank/DDBJ whole genome shotgun (WGS) entry which is preliminary data.</text>
</comment>
<reference evidence="1 2" key="2">
    <citation type="journal article" date="2022" name="Mol. Ecol. Resour.">
        <title>The genomes of chicory, endive, great burdock and yacon provide insights into Asteraceae paleo-polyploidization history and plant inulin production.</title>
        <authorList>
            <person name="Fan W."/>
            <person name="Wang S."/>
            <person name="Wang H."/>
            <person name="Wang A."/>
            <person name="Jiang F."/>
            <person name="Liu H."/>
            <person name="Zhao H."/>
            <person name="Xu D."/>
            <person name="Zhang Y."/>
        </authorList>
    </citation>
    <scope>NUCLEOTIDE SEQUENCE [LARGE SCALE GENOMIC DNA]</scope>
    <source>
        <strain evidence="2">cv. Yunnan</strain>
        <tissue evidence="1">Leaves</tissue>
    </source>
</reference>
<gene>
    <name evidence="1" type="ORF">L1987_85004</name>
</gene>
<protein>
    <submittedName>
        <fullName evidence="1">Uncharacterized protein</fullName>
    </submittedName>
</protein>
<name>A0ACB8XUQ5_9ASTR</name>
<accession>A0ACB8XUQ5</accession>